<evidence type="ECO:0000313" key="3">
    <source>
        <dbReference type="Proteomes" id="UP001359485"/>
    </source>
</evidence>
<dbReference type="EMBL" id="JAWJWF010000049">
    <property type="protein sequence ID" value="KAK6618898.1"/>
    <property type="molecule type" value="Genomic_DNA"/>
</dbReference>
<proteinExistence type="predicted"/>
<accession>A0ABR1AG06</accession>
<sequence length="103" mass="11249">MGETGNVTCAEKQHAGSNRPASHSPIHISKDEVKLTNLTQAASRKRIKSVIKKNDDCYDNDEDDNESEAIRSTTAIQPGKIGKNLVSLPLEIGEEMLNETNSN</sequence>
<comment type="caution">
    <text evidence="2">The sequence shown here is derived from an EMBL/GenBank/DDBJ whole genome shotgun (WGS) entry which is preliminary data.</text>
</comment>
<name>A0ABR1AG06_POLSC</name>
<gene>
    <name evidence="2" type="ORF">RUM44_003279</name>
</gene>
<organism evidence="2 3">
    <name type="scientific">Polyplax serrata</name>
    <name type="common">Common mouse louse</name>
    <dbReference type="NCBI Taxonomy" id="468196"/>
    <lineage>
        <taxon>Eukaryota</taxon>
        <taxon>Metazoa</taxon>
        <taxon>Ecdysozoa</taxon>
        <taxon>Arthropoda</taxon>
        <taxon>Hexapoda</taxon>
        <taxon>Insecta</taxon>
        <taxon>Pterygota</taxon>
        <taxon>Neoptera</taxon>
        <taxon>Paraneoptera</taxon>
        <taxon>Psocodea</taxon>
        <taxon>Troctomorpha</taxon>
        <taxon>Phthiraptera</taxon>
        <taxon>Anoplura</taxon>
        <taxon>Polyplacidae</taxon>
        <taxon>Polyplax</taxon>
    </lineage>
</organism>
<evidence type="ECO:0000313" key="2">
    <source>
        <dbReference type="EMBL" id="KAK6618898.1"/>
    </source>
</evidence>
<keyword evidence="3" id="KW-1185">Reference proteome</keyword>
<reference evidence="2 3" key="1">
    <citation type="submission" date="2023-09" db="EMBL/GenBank/DDBJ databases">
        <title>Genomes of two closely related lineages of the louse Polyplax serrata with different host specificities.</title>
        <authorList>
            <person name="Martinu J."/>
            <person name="Tarabai H."/>
            <person name="Stefka J."/>
            <person name="Hypsa V."/>
        </authorList>
    </citation>
    <scope>NUCLEOTIDE SEQUENCE [LARGE SCALE GENOMIC DNA]</scope>
    <source>
        <strain evidence="2">98ZLc_SE</strain>
    </source>
</reference>
<protein>
    <submittedName>
        <fullName evidence="2">Uncharacterized protein</fullName>
    </submittedName>
</protein>
<evidence type="ECO:0000256" key="1">
    <source>
        <dbReference type="SAM" id="MobiDB-lite"/>
    </source>
</evidence>
<dbReference type="Proteomes" id="UP001359485">
    <property type="component" value="Unassembled WGS sequence"/>
</dbReference>
<feature type="region of interest" description="Disordered" evidence="1">
    <location>
        <begin position="1"/>
        <end position="26"/>
    </location>
</feature>